<proteinExistence type="predicted"/>
<gene>
    <name evidence="1" type="ORF">DORFOR_03335</name>
</gene>
<protein>
    <submittedName>
        <fullName evidence="1">Uncharacterized protein</fullName>
    </submittedName>
</protein>
<dbReference type="STRING" id="411461.DORFOR_03335"/>
<evidence type="ECO:0000313" key="1">
    <source>
        <dbReference type="EMBL" id="EDR45551.1"/>
    </source>
</evidence>
<comment type="caution">
    <text evidence="1">The sequence shown here is derived from an EMBL/GenBank/DDBJ whole genome shotgun (WGS) entry which is preliminary data.</text>
</comment>
<reference evidence="1 2" key="1">
    <citation type="submission" date="2007-10" db="EMBL/GenBank/DDBJ databases">
        <title>Draft genome sequence of Dorea formicigenerans(ATCC 27755).</title>
        <authorList>
            <person name="Sudarsanam P."/>
            <person name="Ley R."/>
            <person name="Guruge J."/>
            <person name="Turnbaugh P.J."/>
            <person name="Mahowald M."/>
            <person name="Liep D."/>
            <person name="Gordon J."/>
        </authorList>
    </citation>
    <scope>NUCLEOTIDE SEQUENCE [LARGE SCALE GENOMIC DNA]</scope>
    <source>
        <strain evidence="1 2">ATCC 27755</strain>
    </source>
</reference>
<dbReference type="Proteomes" id="UP000005359">
    <property type="component" value="Unassembled WGS sequence"/>
</dbReference>
<name>B0GAL9_9FIRM</name>
<evidence type="ECO:0000313" key="2">
    <source>
        <dbReference type="Proteomes" id="UP000005359"/>
    </source>
</evidence>
<reference evidence="1 2" key="2">
    <citation type="submission" date="2007-10" db="EMBL/GenBank/DDBJ databases">
        <authorList>
            <person name="Fulton L."/>
            <person name="Clifton S."/>
            <person name="Fulton B."/>
            <person name="Xu J."/>
            <person name="Minx P."/>
            <person name="Pepin K.H."/>
            <person name="Johnson M."/>
            <person name="Thiruvilangam P."/>
            <person name="Bhonagiri V."/>
            <person name="Nash W.E."/>
            <person name="Wang C."/>
            <person name="Mardis E.R."/>
            <person name="Wilson R.K."/>
        </authorList>
    </citation>
    <scope>NUCLEOTIDE SEQUENCE [LARGE SCALE GENOMIC DNA]</scope>
    <source>
        <strain evidence="1 2">ATCC 27755</strain>
    </source>
</reference>
<accession>B0GAL9</accession>
<sequence>MELVRKGKTGLADKVFLTRWRKPLRLTAMTSCVKGKKCFVGWRACEP</sequence>
<dbReference type="PaxDb" id="411461-DORFOR_03335"/>
<organism evidence="1 2">
    <name type="scientific">Dorea formicigenerans ATCC 27755</name>
    <dbReference type="NCBI Taxonomy" id="411461"/>
    <lineage>
        <taxon>Bacteria</taxon>
        <taxon>Bacillati</taxon>
        <taxon>Bacillota</taxon>
        <taxon>Clostridia</taxon>
        <taxon>Lachnospirales</taxon>
        <taxon>Lachnospiraceae</taxon>
        <taxon>Dorea</taxon>
    </lineage>
</organism>
<dbReference type="EMBL" id="AAXA02000016">
    <property type="protein sequence ID" value="EDR45551.1"/>
    <property type="molecule type" value="Genomic_DNA"/>
</dbReference>
<dbReference type="AlphaFoldDB" id="B0GAL9"/>